<comment type="caution">
    <text evidence="2">The sequence shown here is derived from an EMBL/GenBank/DDBJ whole genome shotgun (WGS) entry which is preliminary data.</text>
</comment>
<evidence type="ECO:0008006" key="4">
    <source>
        <dbReference type="Google" id="ProtNLM"/>
    </source>
</evidence>
<feature type="region of interest" description="Disordered" evidence="1">
    <location>
        <begin position="107"/>
        <end position="137"/>
    </location>
</feature>
<gene>
    <name evidence="2" type="ORF">NP493_341g00000</name>
</gene>
<accession>A0AAD9NVM2</accession>
<dbReference type="EMBL" id="JAODUO010000341">
    <property type="protein sequence ID" value="KAK2182663.1"/>
    <property type="molecule type" value="Genomic_DNA"/>
</dbReference>
<dbReference type="AlphaFoldDB" id="A0AAD9NVM2"/>
<dbReference type="PANTHER" id="PTHR16238">
    <property type="entry name" value="GEM-ASSOCIATED PROTEIN 8"/>
    <property type="match status" value="1"/>
</dbReference>
<dbReference type="Proteomes" id="UP001209878">
    <property type="component" value="Unassembled WGS sequence"/>
</dbReference>
<sequence length="264" mass="31432">MAELPWYTDHKFARYWKHYESVHNWFRCHMQAASMRQYNNLHQEIRWNELMQTYQTQMTWWHHVFAGCNRSPFYDRDNYFQSDTSVVPEDDSMGDICPSTVKNTYTCSSHSPSMKSHHKRGKRHKKLSKKRKRESLRSNEEICPLVVKLQSMEDDDPVEYEMEITEEMLEFFAKSAKYKVERDAQKTNVEYIDLACVCPQKQVATSEPPSEQPGARRTMEMKMLYGRGSAMIHGMETAMQLTFNRNCDRKQAKMWPQIPLKIKF</sequence>
<organism evidence="2 3">
    <name type="scientific">Ridgeia piscesae</name>
    <name type="common">Tubeworm</name>
    <dbReference type="NCBI Taxonomy" id="27915"/>
    <lineage>
        <taxon>Eukaryota</taxon>
        <taxon>Metazoa</taxon>
        <taxon>Spiralia</taxon>
        <taxon>Lophotrochozoa</taxon>
        <taxon>Annelida</taxon>
        <taxon>Polychaeta</taxon>
        <taxon>Sedentaria</taxon>
        <taxon>Canalipalpata</taxon>
        <taxon>Sabellida</taxon>
        <taxon>Siboglinidae</taxon>
        <taxon>Ridgeia</taxon>
    </lineage>
</organism>
<dbReference type="PANTHER" id="PTHR16238:SF7">
    <property type="entry name" value="GEM-ASSOCIATED PROTEIN 8"/>
    <property type="match status" value="1"/>
</dbReference>
<feature type="compositionally biased region" description="Basic residues" evidence="1">
    <location>
        <begin position="115"/>
        <end position="134"/>
    </location>
</feature>
<evidence type="ECO:0000313" key="2">
    <source>
        <dbReference type="EMBL" id="KAK2182663.1"/>
    </source>
</evidence>
<name>A0AAD9NVM2_RIDPI</name>
<dbReference type="GO" id="GO:0000387">
    <property type="term" value="P:spliceosomal snRNP assembly"/>
    <property type="evidence" value="ECO:0007669"/>
    <property type="project" value="InterPro"/>
</dbReference>
<dbReference type="GO" id="GO:0032797">
    <property type="term" value="C:SMN complex"/>
    <property type="evidence" value="ECO:0007669"/>
    <property type="project" value="InterPro"/>
</dbReference>
<reference evidence="2" key="1">
    <citation type="journal article" date="2023" name="Mol. Biol. Evol.">
        <title>Third-Generation Sequencing Reveals the Adaptive Role of the Epigenome in Three Deep-Sea Polychaetes.</title>
        <authorList>
            <person name="Perez M."/>
            <person name="Aroh O."/>
            <person name="Sun Y."/>
            <person name="Lan Y."/>
            <person name="Juniper S.K."/>
            <person name="Young C.R."/>
            <person name="Angers B."/>
            <person name="Qian P.Y."/>
        </authorList>
    </citation>
    <scope>NUCLEOTIDE SEQUENCE</scope>
    <source>
        <strain evidence="2">R07B-5</strain>
    </source>
</reference>
<keyword evidence="3" id="KW-1185">Reference proteome</keyword>
<dbReference type="InterPro" id="IPR034754">
    <property type="entry name" value="GEMIN8"/>
</dbReference>
<evidence type="ECO:0000313" key="3">
    <source>
        <dbReference type="Proteomes" id="UP001209878"/>
    </source>
</evidence>
<dbReference type="Pfam" id="PF15348">
    <property type="entry name" value="GEMIN8"/>
    <property type="match status" value="1"/>
</dbReference>
<protein>
    <recommendedName>
        <fullName evidence="4">Gem-associated protein 8</fullName>
    </recommendedName>
</protein>
<evidence type="ECO:0000256" key="1">
    <source>
        <dbReference type="SAM" id="MobiDB-lite"/>
    </source>
</evidence>
<proteinExistence type="predicted"/>